<dbReference type="RefSeq" id="WP_068845353.1">
    <property type="nucleotide sequence ID" value="NZ_LYDR01000005.1"/>
</dbReference>
<comment type="caution">
    <text evidence="11">The sequence shown here is derived from an EMBL/GenBank/DDBJ whole genome shotgun (WGS) entry which is preliminary data.</text>
</comment>
<dbReference type="SUPFAM" id="SSF53056">
    <property type="entry name" value="beta-carbonic anhydrase, cab"/>
    <property type="match status" value="1"/>
</dbReference>
<comment type="function">
    <text evidence="10">Reversible hydration of carbon dioxide.</text>
</comment>
<dbReference type="STRING" id="1841610.A6X21_15705"/>
<reference evidence="11 12" key="1">
    <citation type="submission" date="2016-05" db="EMBL/GenBank/DDBJ databases">
        <title>Genomic and physiological characterization of Planctopirus sp. isolated from fresh water lake.</title>
        <authorList>
            <person name="Subhash Y."/>
            <person name="Ramana C."/>
        </authorList>
    </citation>
    <scope>NUCLEOTIDE SEQUENCE [LARGE SCALE GENOMIC DNA]</scope>
    <source>
        <strain evidence="11 12">JC280</strain>
    </source>
</reference>
<evidence type="ECO:0000256" key="8">
    <source>
        <dbReference type="ARBA" id="ARBA00048348"/>
    </source>
</evidence>
<proteinExistence type="inferred from homology"/>
<dbReference type="EMBL" id="LYDR01000005">
    <property type="protein sequence ID" value="ODA36680.1"/>
    <property type="molecule type" value="Genomic_DNA"/>
</dbReference>
<dbReference type="PANTHER" id="PTHR11002">
    <property type="entry name" value="CARBONIC ANHYDRASE"/>
    <property type="match status" value="1"/>
</dbReference>
<dbReference type="SMART" id="SM00947">
    <property type="entry name" value="Pro_CA"/>
    <property type="match status" value="1"/>
</dbReference>
<dbReference type="InterPro" id="IPR001765">
    <property type="entry name" value="Carbonic_anhydrase"/>
</dbReference>
<evidence type="ECO:0000256" key="6">
    <source>
        <dbReference type="ARBA" id="ARBA00023239"/>
    </source>
</evidence>
<dbReference type="PROSITE" id="PS00704">
    <property type="entry name" value="PROK_CO2_ANHYDRASE_1"/>
    <property type="match status" value="1"/>
</dbReference>
<sequence>MRTLFAGLHQFHKEVYEKQRNLFEKLSSGQKPVALFIGCSDSRVVPDLIMMTNPGELFILRNAGNIVPPFGASTGGEAATIEFAVSALNVSDIIVCGHSQCGAIKALLDPASTEKLPMVRQWLLHAETTRRIMEENYPALSPADRYEVAIQEHVLVQLENLQTHPAVAVKLQRNQIALHGWIYQLETGQVHAFSPNTGVFEPLMGDKSMDSAALAQPVTSNVLNNANGSTPQNPPA</sequence>
<evidence type="ECO:0000256" key="10">
    <source>
        <dbReference type="RuleBase" id="RU003956"/>
    </source>
</evidence>
<feature type="binding site" evidence="9">
    <location>
        <position position="101"/>
    </location>
    <ligand>
        <name>Zn(2+)</name>
        <dbReference type="ChEBI" id="CHEBI:29105"/>
    </ligand>
</feature>
<comment type="catalytic activity">
    <reaction evidence="8 10">
        <text>hydrogencarbonate + H(+) = CO2 + H2O</text>
        <dbReference type="Rhea" id="RHEA:10748"/>
        <dbReference type="ChEBI" id="CHEBI:15377"/>
        <dbReference type="ChEBI" id="CHEBI:15378"/>
        <dbReference type="ChEBI" id="CHEBI:16526"/>
        <dbReference type="ChEBI" id="CHEBI:17544"/>
        <dbReference type="EC" id="4.2.1.1"/>
    </reaction>
</comment>
<dbReference type="OrthoDB" id="9769739at2"/>
<dbReference type="GO" id="GO:0004089">
    <property type="term" value="F:carbonate dehydratase activity"/>
    <property type="evidence" value="ECO:0007669"/>
    <property type="project" value="UniProtKB-UniRule"/>
</dbReference>
<dbReference type="Proteomes" id="UP000094828">
    <property type="component" value="Unassembled WGS sequence"/>
</dbReference>
<dbReference type="CDD" id="cd00884">
    <property type="entry name" value="beta_CA_cladeB"/>
    <property type="match status" value="1"/>
</dbReference>
<evidence type="ECO:0000256" key="2">
    <source>
        <dbReference type="ARBA" id="ARBA00012925"/>
    </source>
</evidence>
<dbReference type="GO" id="GO:0015976">
    <property type="term" value="P:carbon utilization"/>
    <property type="evidence" value="ECO:0007669"/>
    <property type="project" value="InterPro"/>
</dbReference>
<feature type="binding site" evidence="9">
    <location>
        <position position="98"/>
    </location>
    <ligand>
        <name>Zn(2+)</name>
        <dbReference type="ChEBI" id="CHEBI:29105"/>
    </ligand>
</feature>
<evidence type="ECO:0000256" key="1">
    <source>
        <dbReference type="ARBA" id="ARBA00006217"/>
    </source>
</evidence>
<keyword evidence="12" id="KW-1185">Reference proteome</keyword>
<gene>
    <name evidence="11" type="ORF">A6X21_15705</name>
</gene>
<feature type="binding site" evidence="9">
    <location>
        <position position="39"/>
    </location>
    <ligand>
        <name>Zn(2+)</name>
        <dbReference type="ChEBI" id="CHEBI:29105"/>
    </ligand>
</feature>
<organism evidence="11 12">
    <name type="scientific">Planctopirus hydrillae</name>
    <dbReference type="NCBI Taxonomy" id="1841610"/>
    <lineage>
        <taxon>Bacteria</taxon>
        <taxon>Pseudomonadati</taxon>
        <taxon>Planctomycetota</taxon>
        <taxon>Planctomycetia</taxon>
        <taxon>Planctomycetales</taxon>
        <taxon>Planctomycetaceae</taxon>
        <taxon>Planctopirus</taxon>
    </lineage>
</organism>
<dbReference type="AlphaFoldDB" id="A0A1C3ETT2"/>
<dbReference type="PANTHER" id="PTHR11002:SF76">
    <property type="entry name" value="CARBONIC ANHYDRASE"/>
    <property type="match status" value="1"/>
</dbReference>
<dbReference type="InterPro" id="IPR045066">
    <property type="entry name" value="Beta_CA_cladeB"/>
</dbReference>
<evidence type="ECO:0000313" key="12">
    <source>
        <dbReference type="Proteomes" id="UP000094828"/>
    </source>
</evidence>
<keyword evidence="5 9" id="KW-0862">Zinc</keyword>
<keyword evidence="6 10" id="KW-0456">Lyase</keyword>
<name>A0A1C3ETT2_9PLAN</name>
<dbReference type="InterPro" id="IPR015892">
    <property type="entry name" value="Carbonic_anhydrase_CS"/>
</dbReference>
<protein>
    <recommendedName>
        <fullName evidence="3 10">Carbonic anhydrase</fullName>
        <ecNumber evidence="2 10">4.2.1.1</ecNumber>
    </recommendedName>
    <alternativeName>
        <fullName evidence="7 10">Carbonate dehydratase</fullName>
    </alternativeName>
</protein>
<dbReference type="FunFam" id="3.40.1050.10:FF:000003">
    <property type="entry name" value="Carbonic anhydrase"/>
    <property type="match status" value="1"/>
</dbReference>
<accession>A0A1C3ETT2</accession>
<feature type="binding site" evidence="9">
    <location>
        <position position="41"/>
    </location>
    <ligand>
        <name>Zn(2+)</name>
        <dbReference type="ChEBI" id="CHEBI:29105"/>
    </ligand>
</feature>
<dbReference type="PROSITE" id="PS00705">
    <property type="entry name" value="PROK_CO2_ANHYDRASE_2"/>
    <property type="match status" value="1"/>
</dbReference>
<evidence type="ECO:0000256" key="9">
    <source>
        <dbReference type="PIRSR" id="PIRSR601765-1"/>
    </source>
</evidence>
<dbReference type="InterPro" id="IPR036874">
    <property type="entry name" value="Carbonic_anhydrase_sf"/>
</dbReference>
<comment type="similarity">
    <text evidence="1 10">Belongs to the beta-class carbonic anhydrase family.</text>
</comment>
<dbReference type="Gene3D" id="3.40.1050.10">
    <property type="entry name" value="Carbonic anhydrase"/>
    <property type="match status" value="1"/>
</dbReference>
<evidence type="ECO:0000256" key="3">
    <source>
        <dbReference type="ARBA" id="ARBA00014628"/>
    </source>
</evidence>
<dbReference type="Pfam" id="PF00484">
    <property type="entry name" value="Pro_CA"/>
    <property type="match status" value="1"/>
</dbReference>
<evidence type="ECO:0000313" key="11">
    <source>
        <dbReference type="EMBL" id="ODA36680.1"/>
    </source>
</evidence>
<evidence type="ECO:0000256" key="4">
    <source>
        <dbReference type="ARBA" id="ARBA00022723"/>
    </source>
</evidence>
<dbReference type="EC" id="4.2.1.1" evidence="2 10"/>
<evidence type="ECO:0000256" key="5">
    <source>
        <dbReference type="ARBA" id="ARBA00022833"/>
    </source>
</evidence>
<keyword evidence="4 9" id="KW-0479">Metal-binding</keyword>
<comment type="cofactor">
    <cofactor evidence="9">
        <name>Zn(2+)</name>
        <dbReference type="ChEBI" id="CHEBI:29105"/>
    </cofactor>
    <text evidence="9">Binds 1 zinc ion per subunit.</text>
</comment>
<dbReference type="GO" id="GO:0008270">
    <property type="term" value="F:zinc ion binding"/>
    <property type="evidence" value="ECO:0007669"/>
    <property type="project" value="UniProtKB-UniRule"/>
</dbReference>
<evidence type="ECO:0000256" key="7">
    <source>
        <dbReference type="ARBA" id="ARBA00031969"/>
    </source>
</evidence>